<evidence type="ECO:0000313" key="3">
    <source>
        <dbReference type="Proteomes" id="UP000032900"/>
    </source>
</evidence>
<sequence>MEAGELKDHLIALIVNHMRKSLLNWNRDNATDDRVLKDIRLLSKGELEATVQHLRALEGREPHNRPRRKNFSRKGRD</sequence>
<name>A0A0E9LZX6_9BACT</name>
<comment type="caution">
    <text evidence="2">The sequence shown here is derived from an EMBL/GenBank/DDBJ whole genome shotgun (WGS) entry which is preliminary data.</text>
</comment>
<keyword evidence="3" id="KW-1185">Reference proteome</keyword>
<organism evidence="2 3">
    <name type="scientific">Geofilum rubicundum JCM 15548</name>
    <dbReference type="NCBI Taxonomy" id="1236989"/>
    <lineage>
        <taxon>Bacteria</taxon>
        <taxon>Pseudomonadati</taxon>
        <taxon>Bacteroidota</taxon>
        <taxon>Bacteroidia</taxon>
        <taxon>Marinilabiliales</taxon>
        <taxon>Marinilabiliaceae</taxon>
        <taxon>Geofilum</taxon>
    </lineage>
</organism>
<evidence type="ECO:0000313" key="2">
    <source>
        <dbReference type="EMBL" id="GAO31122.1"/>
    </source>
</evidence>
<dbReference type="Pfam" id="PF14123">
    <property type="entry name" value="DUF4290"/>
    <property type="match status" value="1"/>
</dbReference>
<dbReference type="InterPro" id="IPR025632">
    <property type="entry name" value="DUF4290"/>
</dbReference>
<dbReference type="Proteomes" id="UP000032900">
    <property type="component" value="Unassembled WGS sequence"/>
</dbReference>
<accession>A0A0E9LZX6</accession>
<reference evidence="2 3" key="1">
    <citation type="journal article" date="2015" name="Microbes Environ.">
        <title>Distribution and evolution of nitrogen fixation genes in the phylum bacteroidetes.</title>
        <authorList>
            <person name="Inoue J."/>
            <person name="Oshima K."/>
            <person name="Suda W."/>
            <person name="Sakamoto M."/>
            <person name="Iino T."/>
            <person name="Noda S."/>
            <person name="Hongoh Y."/>
            <person name="Hattori M."/>
            <person name="Ohkuma M."/>
        </authorList>
    </citation>
    <scope>NUCLEOTIDE SEQUENCE [LARGE SCALE GENOMIC DNA]</scope>
    <source>
        <strain evidence="2">JCM 15548</strain>
    </source>
</reference>
<proteinExistence type="predicted"/>
<dbReference type="STRING" id="1236989.JCM15548_13459"/>
<feature type="compositionally biased region" description="Basic residues" evidence="1">
    <location>
        <begin position="65"/>
        <end position="77"/>
    </location>
</feature>
<evidence type="ECO:0000256" key="1">
    <source>
        <dbReference type="SAM" id="MobiDB-lite"/>
    </source>
</evidence>
<protein>
    <submittedName>
        <fullName evidence="2">Uncharacterized protein</fullName>
    </submittedName>
</protein>
<feature type="region of interest" description="Disordered" evidence="1">
    <location>
        <begin position="54"/>
        <end position="77"/>
    </location>
</feature>
<dbReference type="AlphaFoldDB" id="A0A0E9LZX6"/>
<feature type="compositionally biased region" description="Basic and acidic residues" evidence="1">
    <location>
        <begin position="55"/>
        <end position="64"/>
    </location>
</feature>
<gene>
    <name evidence="2" type="ORF">JCM15548_13459</name>
</gene>
<dbReference type="EMBL" id="BAZW01000038">
    <property type="protein sequence ID" value="GAO31122.1"/>
    <property type="molecule type" value="Genomic_DNA"/>
</dbReference>